<keyword evidence="4 8" id="KW-0235">DNA replication</keyword>
<name>H9EBE3_9GLOM</name>
<dbReference type="InterPro" id="IPR012337">
    <property type="entry name" value="RNaseH-like_sf"/>
</dbReference>
<keyword evidence="5 8" id="KW-0239">DNA-directed DNA polymerase</keyword>
<dbReference type="InterPro" id="IPR006172">
    <property type="entry name" value="DNA-dir_DNA_pol_B"/>
</dbReference>
<evidence type="ECO:0000259" key="9">
    <source>
        <dbReference type="Pfam" id="PF03175"/>
    </source>
</evidence>
<dbReference type="GO" id="GO:0000166">
    <property type="term" value="F:nucleotide binding"/>
    <property type="evidence" value="ECO:0007669"/>
    <property type="project" value="InterPro"/>
</dbReference>
<geneLocation type="plasmid" evidence="10">
    <name>unnamed</name>
</geneLocation>
<keyword evidence="6 8" id="KW-0238">DNA-binding</keyword>
<dbReference type="SUPFAM" id="SSF53098">
    <property type="entry name" value="Ribonuclease H-like"/>
    <property type="match status" value="1"/>
</dbReference>
<accession>H9EBE3</accession>
<dbReference type="PANTHER" id="PTHR33568:SF3">
    <property type="entry name" value="DNA-DIRECTED DNA POLYMERASE"/>
    <property type="match status" value="1"/>
</dbReference>
<dbReference type="InterPro" id="IPR017964">
    <property type="entry name" value="DNA-dir_DNA_pol_B_CS"/>
</dbReference>
<evidence type="ECO:0000256" key="3">
    <source>
        <dbReference type="ARBA" id="ARBA00022695"/>
    </source>
</evidence>
<dbReference type="PANTHER" id="PTHR33568">
    <property type="entry name" value="DNA POLYMERASE"/>
    <property type="match status" value="1"/>
</dbReference>
<sequence length="1052" mass="121804">MKQLGYPGKLPASDLLSYIWDAKKDLRVWEQQEIQIDIRNKHEVINNFTVAEIQNFIKSTSRVKHYPWRSHILPGILSTDFLEHITGIIKNLQTGFAYSVLFIAQTSDDGVKRFASLGHSVTVTRDTDPKELYERLLANHKFVQESSNGVFDERIIAKSKYIGRTGSIAHAIKLQRMGITSREALLNPSPLISLGVPLVNWWHIFEMFRYYQNTKKLDSSSGLGLADQIYELNKKIWAKYIDIDGWMLVEYTPRMLVIEHSDLGSIIVFKMDNHMLIRLINQLGMIEIKDHLVREDRITREYAHATIQFKPAMKGELARITNFMPKTGHRKFSTKVSNEEVNVNNIVVADLEALVTSKGENVPIFVAYYTYRNGNEICEIYNYDDYDHDPQAMLVKFWCDLITNCPNTNVYFHNWAGYDAFHTLDGLVLAAQMYNCNIVPFVKNSKIIEIKLVNKDTKMVILTVKDSFLLLPMSLAKLTKSFEVETIKGHFPHYFNPLEHGLDNLNYIGPIPEYKYFEAQRTNQVEYAELKAKYQDNWSFVQEMTSYLRDDVRGLYQVLEKFFLGIHETMDVNVSNSNTMPSVALKSWKETYKHIDKKPDIYSLNKQTSLLLRDSYLGAIVDVYKPRLKGVGYYYDVNSLYPHSMLNYIPVGIPTFEMLSVHEFLSTNWFGFLKCTVIAPDNLEIPILAIRLDGKLICPTGQFTGCWFSEELRFALSQGYQVISISYGIQFSKDNRVFNKYISYLNEVKEQASLEGNLGKRTISKLLMNSLYGRFGLKDIETTSLICAPSEAELISRNFPIKKSIQFSNGYELLEYYPLDCYHNEANIAKYIYDPMTAERNVAIAASITAYSRITINTIKLECQKLGIEVYYSDTDSLVTNKELPKQYVDSKEIGKLKLEHVLSDGYFIAPKLYQITTSEGKVKNVSRGYGGEFTQADMETLYQGQSVEKFKTKWHRDWENHTIYFEWDKKLRLSGEYNKRVKVYDEEGRWVNTKPIKLNEEPCKPVYEIYPKRSLSDYTPKELNYILENLSLNSRIKKKVAKKYQNRSNLP</sequence>
<dbReference type="EC" id="2.7.7.7" evidence="8"/>
<dbReference type="Gene3D" id="3.90.1600.10">
    <property type="entry name" value="Palm domain of DNA polymerase"/>
    <property type="match status" value="2"/>
</dbReference>
<dbReference type="Pfam" id="PF03175">
    <property type="entry name" value="DNA_pol_B_2"/>
    <property type="match status" value="1"/>
</dbReference>
<dbReference type="InterPro" id="IPR023211">
    <property type="entry name" value="DNA_pol_palm_dom_sf"/>
</dbReference>
<evidence type="ECO:0000256" key="4">
    <source>
        <dbReference type="ARBA" id="ARBA00022705"/>
    </source>
</evidence>
<reference evidence="10" key="1">
    <citation type="journal article" date="2012" name="Mol. Biol. Evol.">
        <title>Group I Intron-Mediated Trans-splicing in Mitochondria of Gigaspora rosea and a Robust Phylogenetic Affiliation of Arbuscular Mycorrhizal Fungi with Mortierellales.</title>
        <authorList>
            <person name="Nadimi M."/>
            <person name="Beaudet D."/>
            <person name="Forget L."/>
            <person name="Hijri M."/>
            <person name="Lang B.F."/>
        </authorList>
    </citation>
    <scope>NUCLEOTIDE SEQUENCE</scope>
    <source>
        <strain evidence="10">DAOM 194757</strain>
        <plasmid evidence="10">unnamed</plasmid>
    </source>
</reference>
<dbReference type="InterPro" id="IPR004868">
    <property type="entry name" value="DNA-dir_DNA_pol_B_mt/vir"/>
</dbReference>
<evidence type="ECO:0000256" key="6">
    <source>
        <dbReference type="ARBA" id="ARBA00023125"/>
    </source>
</evidence>
<feature type="domain" description="DNA-directed DNA polymerase family B mitochondria/virus" evidence="9">
    <location>
        <begin position="407"/>
        <end position="855"/>
    </location>
</feature>
<evidence type="ECO:0000256" key="5">
    <source>
        <dbReference type="ARBA" id="ARBA00022932"/>
    </source>
</evidence>
<keyword evidence="10" id="KW-0614">Plasmid</keyword>
<comment type="catalytic activity">
    <reaction evidence="7 8">
        <text>DNA(n) + a 2'-deoxyribonucleoside 5'-triphosphate = DNA(n+1) + diphosphate</text>
        <dbReference type="Rhea" id="RHEA:22508"/>
        <dbReference type="Rhea" id="RHEA-COMP:17339"/>
        <dbReference type="Rhea" id="RHEA-COMP:17340"/>
        <dbReference type="ChEBI" id="CHEBI:33019"/>
        <dbReference type="ChEBI" id="CHEBI:61560"/>
        <dbReference type="ChEBI" id="CHEBI:173112"/>
        <dbReference type="EC" id="2.7.7.7"/>
    </reaction>
</comment>
<organism evidence="10">
    <name type="scientific">Gigaspora rosea</name>
    <dbReference type="NCBI Taxonomy" id="44941"/>
    <lineage>
        <taxon>Eukaryota</taxon>
        <taxon>Fungi</taxon>
        <taxon>Fungi incertae sedis</taxon>
        <taxon>Mucoromycota</taxon>
        <taxon>Glomeromycotina</taxon>
        <taxon>Glomeromycetes</taxon>
        <taxon>Diversisporales</taxon>
        <taxon>Gigasporaceae</taxon>
        <taxon>Gigaspora</taxon>
    </lineage>
</organism>
<dbReference type="PRINTS" id="PR00106">
    <property type="entry name" value="DNAPOLB"/>
</dbReference>
<dbReference type="EMBL" id="JQ693396">
    <property type="protein sequence ID" value="AFD04127.1"/>
    <property type="molecule type" value="Genomic_DNA"/>
</dbReference>
<evidence type="ECO:0000256" key="2">
    <source>
        <dbReference type="ARBA" id="ARBA00022679"/>
    </source>
</evidence>
<dbReference type="AlphaFoldDB" id="H9EBE3"/>
<evidence type="ECO:0000256" key="8">
    <source>
        <dbReference type="RuleBase" id="RU000442"/>
    </source>
</evidence>
<gene>
    <name evidence="10" type="primary">dpo</name>
</gene>
<comment type="similarity">
    <text evidence="1 8">Belongs to the DNA polymerase type-B family.</text>
</comment>
<dbReference type="SMART" id="SM00486">
    <property type="entry name" value="POLBc"/>
    <property type="match status" value="1"/>
</dbReference>
<dbReference type="Gene3D" id="3.30.420.10">
    <property type="entry name" value="Ribonuclease H-like superfamily/Ribonuclease H"/>
    <property type="match status" value="1"/>
</dbReference>
<dbReference type="InterPro" id="IPR036397">
    <property type="entry name" value="RNaseH_sf"/>
</dbReference>
<dbReference type="InterPro" id="IPR043502">
    <property type="entry name" value="DNA/RNA_pol_sf"/>
</dbReference>
<keyword evidence="3 8" id="KW-0548">Nucleotidyltransferase</keyword>
<evidence type="ECO:0000256" key="7">
    <source>
        <dbReference type="ARBA" id="ARBA00049244"/>
    </source>
</evidence>
<evidence type="ECO:0000256" key="1">
    <source>
        <dbReference type="ARBA" id="ARBA00005755"/>
    </source>
</evidence>
<proteinExistence type="inferred from homology"/>
<dbReference type="Gene3D" id="1.10.287.690">
    <property type="entry name" value="Helix hairpin bin"/>
    <property type="match status" value="1"/>
</dbReference>
<dbReference type="SUPFAM" id="SSF56672">
    <property type="entry name" value="DNA/RNA polymerases"/>
    <property type="match status" value="1"/>
</dbReference>
<dbReference type="GO" id="GO:0003677">
    <property type="term" value="F:DNA binding"/>
    <property type="evidence" value="ECO:0007669"/>
    <property type="project" value="UniProtKB-KW"/>
</dbReference>
<dbReference type="GO" id="GO:0003887">
    <property type="term" value="F:DNA-directed DNA polymerase activity"/>
    <property type="evidence" value="ECO:0007669"/>
    <property type="project" value="UniProtKB-KW"/>
</dbReference>
<keyword evidence="2 8" id="KW-0808">Transferase</keyword>
<dbReference type="PROSITE" id="PS00116">
    <property type="entry name" value="DNA_POLYMERASE_B"/>
    <property type="match status" value="1"/>
</dbReference>
<protein>
    <recommendedName>
        <fullName evidence="8">DNA polymerase</fullName>
        <ecNumber evidence="8">2.7.7.7</ecNumber>
    </recommendedName>
</protein>
<dbReference type="GO" id="GO:0006260">
    <property type="term" value="P:DNA replication"/>
    <property type="evidence" value="ECO:0007669"/>
    <property type="project" value="UniProtKB-KW"/>
</dbReference>
<evidence type="ECO:0000313" key="10">
    <source>
        <dbReference type="EMBL" id="AFD04127.1"/>
    </source>
</evidence>